<dbReference type="Gene3D" id="3.30.565.10">
    <property type="entry name" value="Histidine kinase-like ATPase, C-terminal domain"/>
    <property type="match status" value="1"/>
</dbReference>
<keyword evidence="15" id="KW-1185">Reference proteome</keyword>
<dbReference type="Pfam" id="PF00512">
    <property type="entry name" value="HisKA"/>
    <property type="match status" value="1"/>
</dbReference>
<dbReference type="InterPro" id="IPR003594">
    <property type="entry name" value="HATPase_dom"/>
</dbReference>
<dbReference type="PROSITE" id="PS50109">
    <property type="entry name" value="HIS_KIN"/>
    <property type="match status" value="1"/>
</dbReference>
<evidence type="ECO:0000256" key="4">
    <source>
        <dbReference type="ARBA" id="ARBA00022475"/>
    </source>
</evidence>
<evidence type="ECO:0000259" key="12">
    <source>
        <dbReference type="PROSITE" id="PS50109"/>
    </source>
</evidence>
<dbReference type="EC" id="2.7.13.3" evidence="3"/>
<evidence type="ECO:0000256" key="6">
    <source>
        <dbReference type="ARBA" id="ARBA00022679"/>
    </source>
</evidence>
<dbReference type="SMART" id="SM00304">
    <property type="entry name" value="HAMP"/>
    <property type="match status" value="1"/>
</dbReference>
<dbReference type="SUPFAM" id="SSF55874">
    <property type="entry name" value="ATPase domain of HSP90 chaperone/DNA topoisomerase II/histidine kinase"/>
    <property type="match status" value="1"/>
</dbReference>
<evidence type="ECO:0000256" key="7">
    <source>
        <dbReference type="ARBA" id="ARBA00022692"/>
    </source>
</evidence>
<dbReference type="SMART" id="SM00388">
    <property type="entry name" value="HisKA"/>
    <property type="match status" value="1"/>
</dbReference>
<dbReference type="Pfam" id="PF17202">
    <property type="entry name" value="sCache_3_3"/>
    <property type="match status" value="1"/>
</dbReference>
<keyword evidence="8" id="KW-0418">Kinase</keyword>
<dbReference type="PROSITE" id="PS50885">
    <property type="entry name" value="HAMP"/>
    <property type="match status" value="1"/>
</dbReference>
<dbReference type="PANTHER" id="PTHR43065:SF22">
    <property type="entry name" value="HISTIDINE KINASE"/>
    <property type="match status" value="1"/>
</dbReference>
<name>A0ABU9CAD1_9BURK</name>
<evidence type="ECO:0000256" key="10">
    <source>
        <dbReference type="ARBA" id="ARBA00023136"/>
    </source>
</evidence>
<feature type="domain" description="Histidine kinase" evidence="12">
    <location>
        <begin position="472"/>
        <end position="686"/>
    </location>
</feature>
<sequence>MGRGLIAAPWRDFGAWPIRRKLQALALLPLLGVLPLLGLVLLAWGDAAVDRLLVTKARSDLAVAQGYFERVQGEVAASTRAVAESQALHEVLRGVLRGALQPAPVSDAAVRALLLRIQAREGLDFINLRHPDGRLWVGDGEADGGSGREAAAPALPPADERVQASVAILSPTEQGLLPLALRQRVAVGLLSTRAAQPSDRQVEDRAMVLRALAPVRDAQGQVLAWVQAGLLLNRNLPFIDHINAIVYPEGALPFGSQGTATLFLDDVRISTNVRLFGDGQGQGGEARAIGTRVSQAVREAVLERGNLWLGRAFVVSDWYVSAYQPLHDAQGRRVGMLYVGFLERPFTWLKWGVLAGIGAVFFGVMIAAAAASARLARRIFRPIEQMDRTMQQVEAGTLGARVGDVDSGDELGALAGHLDRLLETLAERNAQLQRWNAELDAKVTERTAALAAAQQQLLRSEKMATVGQLTASIAHEVNNPIAVIQGNLDLARELLGPDARKVADELRLADEQIERMRLIVTQLLQFARPNEYAGYVEAVDPARAIDDSLVLVSHLLASSRIAVQRHFETTRPAGINRQELQQVLVNLMVNAIQAMAGGGTLTLATRDWADDQGRPGVLLEVADTGPGLDEGLLRELFQPFVTRKKDGTGLGLWISRGIVERYGGDIRAANRAEGGAAMQVLLLTEGGRPQP</sequence>
<feature type="transmembrane region" description="Helical" evidence="11">
    <location>
        <begin position="348"/>
        <end position="371"/>
    </location>
</feature>
<keyword evidence="4" id="KW-1003">Cell membrane</keyword>
<dbReference type="RefSeq" id="WP_341408508.1">
    <property type="nucleotide sequence ID" value="NZ_JBBUTH010000001.1"/>
</dbReference>
<evidence type="ECO:0000256" key="8">
    <source>
        <dbReference type="ARBA" id="ARBA00022777"/>
    </source>
</evidence>
<dbReference type="InterPro" id="IPR036890">
    <property type="entry name" value="HATPase_C_sf"/>
</dbReference>
<dbReference type="SMART" id="SM00387">
    <property type="entry name" value="HATPase_c"/>
    <property type="match status" value="1"/>
</dbReference>
<dbReference type="InterPro" id="IPR005467">
    <property type="entry name" value="His_kinase_dom"/>
</dbReference>
<dbReference type="EMBL" id="JBBUTH010000001">
    <property type="protein sequence ID" value="MEK8048834.1"/>
    <property type="molecule type" value="Genomic_DNA"/>
</dbReference>
<evidence type="ECO:0000313" key="15">
    <source>
        <dbReference type="Proteomes" id="UP001365405"/>
    </source>
</evidence>
<evidence type="ECO:0000256" key="11">
    <source>
        <dbReference type="SAM" id="Phobius"/>
    </source>
</evidence>
<reference evidence="14 15" key="1">
    <citation type="submission" date="2024-04" db="EMBL/GenBank/DDBJ databases">
        <title>Novel species of the genus Ideonella isolated from streams.</title>
        <authorList>
            <person name="Lu H."/>
        </authorList>
    </citation>
    <scope>NUCLEOTIDE SEQUENCE [LARGE SCALE GENOMIC DNA]</scope>
    <source>
        <strain evidence="14 15">DXS22W</strain>
    </source>
</reference>
<dbReference type="PRINTS" id="PR00344">
    <property type="entry name" value="BCTRLSENSOR"/>
</dbReference>
<dbReference type="SUPFAM" id="SSF47384">
    <property type="entry name" value="Homodimeric domain of signal transducing histidine kinase"/>
    <property type="match status" value="1"/>
</dbReference>
<dbReference type="PANTHER" id="PTHR43065">
    <property type="entry name" value="SENSOR HISTIDINE KINASE"/>
    <property type="match status" value="1"/>
</dbReference>
<accession>A0ABU9CAD1</accession>
<evidence type="ECO:0000256" key="3">
    <source>
        <dbReference type="ARBA" id="ARBA00012438"/>
    </source>
</evidence>
<keyword evidence="6" id="KW-0808">Transferase</keyword>
<protein>
    <recommendedName>
        <fullName evidence="3">histidine kinase</fullName>
        <ecNumber evidence="3">2.7.13.3</ecNumber>
    </recommendedName>
</protein>
<comment type="caution">
    <text evidence="14">The sequence shown here is derived from an EMBL/GenBank/DDBJ whole genome shotgun (WGS) entry which is preliminary data.</text>
</comment>
<evidence type="ECO:0000256" key="5">
    <source>
        <dbReference type="ARBA" id="ARBA00022553"/>
    </source>
</evidence>
<dbReference type="InterPro" id="IPR003661">
    <property type="entry name" value="HisK_dim/P_dom"/>
</dbReference>
<keyword evidence="5" id="KW-0597">Phosphoprotein</keyword>
<evidence type="ECO:0000256" key="1">
    <source>
        <dbReference type="ARBA" id="ARBA00000085"/>
    </source>
</evidence>
<dbReference type="InterPro" id="IPR003660">
    <property type="entry name" value="HAMP_dom"/>
</dbReference>
<evidence type="ECO:0000259" key="13">
    <source>
        <dbReference type="PROSITE" id="PS50885"/>
    </source>
</evidence>
<organism evidence="14 15">
    <name type="scientific">Pseudaquabacterium inlustre</name>
    <dbReference type="NCBI Taxonomy" id="2984192"/>
    <lineage>
        <taxon>Bacteria</taxon>
        <taxon>Pseudomonadati</taxon>
        <taxon>Pseudomonadota</taxon>
        <taxon>Betaproteobacteria</taxon>
        <taxon>Burkholderiales</taxon>
        <taxon>Sphaerotilaceae</taxon>
        <taxon>Pseudaquabacterium</taxon>
    </lineage>
</organism>
<dbReference type="InterPro" id="IPR029151">
    <property type="entry name" value="Sensor-like_sf"/>
</dbReference>
<keyword evidence="10 11" id="KW-0472">Membrane</keyword>
<comment type="catalytic activity">
    <reaction evidence="1">
        <text>ATP + protein L-histidine = ADP + protein N-phospho-L-histidine.</text>
        <dbReference type="EC" id="2.7.13.3"/>
    </reaction>
</comment>
<evidence type="ECO:0000313" key="14">
    <source>
        <dbReference type="EMBL" id="MEK8048834.1"/>
    </source>
</evidence>
<dbReference type="InterPro" id="IPR004358">
    <property type="entry name" value="Sig_transdc_His_kin-like_C"/>
</dbReference>
<dbReference type="Gene3D" id="1.10.287.130">
    <property type="match status" value="1"/>
</dbReference>
<comment type="subcellular location">
    <subcellularLocation>
        <location evidence="2">Cell membrane</location>
        <topology evidence="2">Multi-pass membrane protein</topology>
    </subcellularLocation>
</comment>
<dbReference type="SUPFAM" id="SSF103190">
    <property type="entry name" value="Sensory domain-like"/>
    <property type="match status" value="1"/>
</dbReference>
<dbReference type="Pfam" id="PF00672">
    <property type="entry name" value="HAMP"/>
    <property type="match status" value="1"/>
</dbReference>
<evidence type="ECO:0000256" key="9">
    <source>
        <dbReference type="ARBA" id="ARBA00022989"/>
    </source>
</evidence>
<dbReference type="InterPro" id="IPR033463">
    <property type="entry name" value="sCache_3"/>
</dbReference>
<dbReference type="CDD" id="cd06225">
    <property type="entry name" value="HAMP"/>
    <property type="match status" value="1"/>
</dbReference>
<dbReference type="Proteomes" id="UP001365405">
    <property type="component" value="Unassembled WGS sequence"/>
</dbReference>
<dbReference type="Gene3D" id="6.10.340.10">
    <property type="match status" value="1"/>
</dbReference>
<dbReference type="Pfam" id="PF02518">
    <property type="entry name" value="HATPase_c"/>
    <property type="match status" value="1"/>
</dbReference>
<dbReference type="InterPro" id="IPR036097">
    <property type="entry name" value="HisK_dim/P_sf"/>
</dbReference>
<feature type="domain" description="HAMP" evidence="13">
    <location>
        <begin position="377"/>
        <end position="430"/>
    </location>
</feature>
<keyword evidence="7 11" id="KW-0812">Transmembrane</keyword>
<proteinExistence type="predicted"/>
<dbReference type="CDD" id="cd00082">
    <property type="entry name" value="HisKA"/>
    <property type="match status" value="1"/>
</dbReference>
<dbReference type="SUPFAM" id="SSF158472">
    <property type="entry name" value="HAMP domain-like"/>
    <property type="match status" value="1"/>
</dbReference>
<gene>
    <name evidence="14" type="ORF">AACH10_01130</name>
</gene>
<keyword evidence="9 11" id="KW-1133">Transmembrane helix</keyword>
<evidence type="ECO:0000256" key="2">
    <source>
        <dbReference type="ARBA" id="ARBA00004651"/>
    </source>
</evidence>